<feature type="region of interest" description="Disordered" evidence="1">
    <location>
        <begin position="53"/>
        <end position="84"/>
    </location>
</feature>
<dbReference type="EMBL" id="KQ982691">
    <property type="protein sequence ID" value="KYQ52254.1"/>
    <property type="molecule type" value="Genomic_DNA"/>
</dbReference>
<dbReference type="AlphaFoldDB" id="A0A151WWH1"/>
<evidence type="ECO:0000313" key="3">
    <source>
        <dbReference type="Proteomes" id="UP000075809"/>
    </source>
</evidence>
<evidence type="ECO:0000313" key="2">
    <source>
        <dbReference type="EMBL" id="KYQ52254.1"/>
    </source>
</evidence>
<gene>
    <name evidence="2" type="ORF">ALC60_08869</name>
</gene>
<feature type="compositionally biased region" description="Polar residues" evidence="1">
    <location>
        <begin position="62"/>
        <end position="73"/>
    </location>
</feature>
<accession>A0A151WWH1</accession>
<sequence>AEKLQYLFSRINTCALNLRGRTACRLLDGIEHVEIASVTAWWYQGMSWRQDRETQEHEDGESFSSTQKSSTFVPKNGKRQVPRSDLSLRRQTMILVQRSVSSAYSRSETKPSFDPSGRRQLGTRIYRQRRHATVSHSTDVLSVKWRVNVRRNGSLLLTAFNNSSSLKNTYLYNVGAHRELTLLDPHAAALCVDCRYRQCGMGHIRTTTEAPRPALYSSAVAAWSLPLGSRPCIY</sequence>
<organism evidence="2 3">
    <name type="scientific">Mycetomoellerius zeteki</name>
    <dbReference type="NCBI Taxonomy" id="64791"/>
    <lineage>
        <taxon>Eukaryota</taxon>
        <taxon>Metazoa</taxon>
        <taxon>Ecdysozoa</taxon>
        <taxon>Arthropoda</taxon>
        <taxon>Hexapoda</taxon>
        <taxon>Insecta</taxon>
        <taxon>Pterygota</taxon>
        <taxon>Neoptera</taxon>
        <taxon>Endopterygota</taxon>
        <taxon>Hymenoptera</taxon>
        <taxon>Apocrita</taxon>
        <taxon>Aculeata</taxon>
        <taxon>Formicoidea</taxon>
        <taxon>Formicidae</taxon>
        <taxon>Myrmicinae</taxon>
        <taxon>Mycetomoellerius</taxon>
    </lineage>
</organism>
<reference evidence="2 3" key="1">
    <citation type="submission" date="2015-09" db="EMBL/GenBank/DDBJ databases">
        <title>Trachymyrmex zeteki WGS genome.</title>
        <authorList>
            <person name="Nygaard S."/>
            <person name="Hu H."/>
            <person name="Boomsma J."/>
            <person name="Zhang G."/>
        </authorList>
    </citation>
    <scope>NUCLEOTIDE SEQUENCE [LARGE SCALE GENOMIC DNA]</scope>
    <source>
        <strain evidence="2">Tzet28-1</strain>
        <tissue evidence="2">Whole body</tissue>
    </source>
</reference>
<evidence type="ECO:0000256" key="1">
    <source>
        <dbReference type="SAM" id="MobiDB-lite"/>
    </source>
</evidence>
<proteinExistence type="predicted"/>
<feature type="non-terminal residue" evidence="2">
    <location>
        <position position="1"/>
    </location>
</feature>
<name>A0A151WWH1_9HYME</name>
<dbReference type="Proteomes" id="UP000075809">
    <property type="component" value="Unassembled WGS sequence"/>
</dbReference>
<protein>
    <submittedName>
        <fullName evidence="2">Uncharacterized protein</fullName>
    </submittedName>
</protein>
<keyword evidence="3" id="KW-1185">Reference proteome</keyword>